<name>A0A1G4BPI4_9PEZI</name>
<feature type="region of interest" description="Disordered" evidence="1">
    <location>
        <begin position="27"/>
        <end position="57"/>
    </location>
</feature>
<reference evidence="2 3" key="1">
    <citation type="submission" date="2016-09" db="EMBL/GenBank/DDBJ databases">
        <authorList>
            <person name="Capua I."/>
            <person name="De Benedictis P."/>
            <person name="Joannis T."/>
            <person name="Lombin L.H."/>
            <person name="Cattoli G."/>
        </authorList>
    </citation>
    <scope>NUCLEOTIDE SEQUENCE [LARGE SCALE GENOMIC DNA]</scope>
    <source>
        <strain evidence="2 3">IMI 309357</strain>
    </source>
</reference>
<organism evidence="2 3">
    <name type="scientific">Colletotrichum orchidophilum</name>
    <dbReference type="NCBI Taxonomy" id="1209926"/>
    <lineage>
        <taxon>Eukaryota</taxon>
        <taxon>Fungi</taxon>
        <taxon>Dikarya</taxon>
        <taxon>Ascomycota</taxon>
        <taxon>Pezizomycotina</taxon>
        <taxon>Sordariomycetes</taxon>
        <taxon>Hypocreomycetidae</taxon>
        <taxon>Glomerellales</taxon>
        <taxon>Glomerellaceae</taxon>
        <taxon>Colletotrichum</taxon>
    </lineage>
</organism>
<evidence type="ECO:0000313" key="2">
    <source>
        <dbReference type="EMBL" id="OHF03227.1"/>
    </source>
</evidence>
<dbReference type="Proteomes" id="UP000176998">
    <property type="component" value="Unassembled WGS sequence"/>
</dbReference>
<feature type="compositionally biased region" description="Low complexity" evidence="1">
    <location>
        <begin position="45"/>
        <end position="56"/>
    </location>
</feature>
<comment type="caution">
    <text evidence="2">The sequence shown here is derived from an EMBL/GenBank/DDBJ whole genome shotgun (WGS) entry which is preliminary data.</text>
</comment>
<evidence type="ECO:0000313" key="3">
    <source>
        <dbReference type="Proteomes" id="UP000176998"/>
    </source>
</evidence>
<protein>
    <submittedName>
        <fullName evidence="2">Uncharacterized protein</fullName>
    </submittedName>
</protein>
<proteinExistence type="predicted"/>
<keyword evidence="3" id="KW-1185">Reference proteome</keyword>
<dbReference type="RefSeq" id="XP_022480364.1">
    <property type="nucleotide sequence ID" value="XM_022613265.1"/>
</dbReference>
<dbReference type="STRING" id="1209926.A0A1G4BPI4"/>
<dbReference type="GeneID" id="34554775"/>
<sequence>MQPYYLVAEEDDINIQTAELDDGELQMQSSIRPASPPTSGISLNTSESTTSRASSTFGTGKEMDSIYLQRIMDLSNAEYAVRNLYASLELLKYYRFRYIDVAATNRDRVISETESSVTGRYVFEYSDGSRVFSSLGIMALMLGIQ</sequence>
<gene>
    <name evidence="2" type="ORF">CORC01_01611</name>
</gene>
<dbReference type="OrthoDB" id="8954335at2759"/>
<dbReference type="EMBL" id="MJBS01000008">
    <property type="protein sequence ID" value="OHF03227.1"/>
    <property type="molecule type" value="Genomic_DNA"/>
</dbReference>
<evidence type="ECO:0000256" key="1">
    <source>
        <dbReference type="SAM" id="MobiDB-lite"/>
    </source>
</evidence>
<accession>A0A1G4BPI4</accession>
<feature type="compositionally biased region" description="Polar residues" evidence="1">
    <location>
        <begin position="27"/>
        <end position="44"/>
    </location>
</feature>
<dbReference type="AlphaFoldDB" id="A0A1G4BPI4"/>